<sequence>MQIRLATQHDLPALMSLVRRVVPLMRATGNLQWDETYPNDAVFQRDIDLKQLWITEVDGNIAGVAAITTDQEPDYAQVGWDITEPAIVVHRLAVDPAFRGQGAAGVLMQKAEEVAVERGITALRVDTNTQNEATQRLFPKLGYLLAGEITLEFRPGLRFLCYEKRLPLS</sequence>
<feature type="domain" description="N-acetyltransferase" evidence="3">
    <location>
        <begin position="1"/>
        <end position="167"/>
    </location>
</feature>
<dbReference type="InterPro" id="IPR050832">
    <property type="entry name" value="Bact_Acetyltransf"/>
</dbReference>
<dbReference type="Gene3D" id="3.40.630.30">
    <property type="match status" value="1"/>
</dbReference>
<dbReference type="GO" id="GO:0016747">
    <property type="term" value="F:acyltransferase activity, transferring groups other than amino-acyl groups"/>
    <property type="evidence" value="ECO:0007669"/>
    <property type="project" value="InterPro"/>
</dbReference>
<dbReference type="SUPFAM" id="SSF55729">
    <property type="entry name" value="Acyl-CoA N-acyltransferases (Nat)"/>
    <property type="match status" value="1"/>
</dbReference>
<dbReference type="Pfam" id="PF00583">
    <property type="entry name" value="Acetyltransf_1"/>
    <property type="match status" value="1"/>
</dbReference>
<organism evidence="4 5">
    <name type="scientific">Tunturiibacter lichenicola</name>
    <dbReference type="NCBI Taxonomy" id="2051959"/>
    <lineage>
        <taxon>Bacteria</taxon>
        <taxon>Pseudomonadati</taxon>
        <taxon>Acidobacteriota</taxon>
        <taxon>Terriglobia</taxon>
        <taxon>Terriglobales</taxon>
        <taxon>Acidobacteriaceae</taxon>
        <taxon>Tunturiibacter</taxon>
    </lineage>
</organism>
<accession>A0A7Y9T4R6</accession>
<dbReference type="CDD" id="cd04301">
    <property type="entry name" value="NAT_SF"/>
    <property type="match status" value="1"/>
</dbReference>
<keyword evidence="4" id="KW-0687">Ribonucleoprotein</keyword>
<keyword evidence="1" id="KW-0808">Transferase</keyword>
<proteinExistence type="predicted"/>
<evidence type="ECO:0000313" key="4">
    <source>
        <dbReference type="EMBL" id="NYF53801.1"/>
    </source>
</evidence>
<dbReference type="GO" id="GO:0005840">
    <property type="term" value="C:ribosome"/>
    <property type="evidence" value="ECO:0007669"/>
    <property type="project" value="UniProtKB-KW"/>
</dbReference>
<evidence type="ECO:0000259" key="3">
    <source>
        <dbReference type="PROSITE" id="PS51186"/>
    </source>
</evidence>
<dbReference type="PROSITE" id="PS51186">
    <property type="entry name" value="GNAT"/>
    <property type="match status" value="1"/>
</dbReference>
<dbReference type="Proteomes" id="UP000534186">
    <property type="component" value="Unassembled WGS sequence"/>
</dbReference>
<dbReference type="EMBL" id="JACCCV010000002">
    <property type="protein sequence ID" value="NYF53801.1"/>
    <property type="molecule type" value="Genomic_DNA"/>
</dbReference>
<evidence type="ECO:0000313" key="5">
    <source>
        <dbReference type="Proteomes" id="UP000534186"/>
    </source>
</evidence>
<dbReference type="AlphaFoldDB" id="A0A7Y9T4R6"/>
<dbReference type="InterPro" id="IPR016181">
    <property type="entry name" value="Acyl_CoA_acyltransferase"/>
</dbReference>
<keyword evidence="4" id="KW-0689">Ribosomal protein</keyword>
<evidence type="ECO:0000256" key="2">
    <source>
        <dbReference type="ARBA" id="ARBA00023315"/>
    </source>
</evidence>
<dbReference type="PANTHER" id="PTHR43877">
    <property type="entry name" value="AMINOALKYLPHOSPHONATE N-ACETYLTRANSFERASE-RELATED-RELATED"/>
    <property type="match status" value="1"/>
</dbReference>
<gene>
    <name evidence="4" type="ORF">HDF12_004200</name>
</gene>
<evidence type="ECO:0000256" key="1">
    <source>
        <dbReference type="ARBA" id="ARBA00022679"/>
    </source>
</evidence>
<reference evidence="4 5" key="1">
    <citation type="submission" date="2020-07" db="EMBL/GenBank/DDBJ databases">
        <title>Genomic Encyclopedia of Type Strains, Phase IV (KMG-V): Genome sequencing to study the core and pangenomes of soil and plant-associated prokaryotes.</title>
        <authorList>
            <person name="Whitman W."/>
        </authorList>
    </citation>
    <scope>NUCLEOTIDE SEQUENCE [LARGE SCALE GENOMIC DNA]</scope>
    <source>
        <strain evidence="4 5">M8UP30</strain>
    </source>
</reference>
<protein>
    <submittedName>
        <fullName evidence="4">Ribosomal protein S18 acetylase RimI-like enzyme</fullName>
    </submittedName>
</protein>
<comment type="caution">
    <text evidence="4">The sequence shown here is derived from an EMBL/GenBank/DDBJ whole genome shotgun (WGS) entry which is preliminary data.</text>
</comment>
<dbReference type="InterPro" id="IPR000182">
    <property type="entry name" value="GNAT_dom"/>
</dbReference>
<keyword evidence="2" id="KW-0012">Acyltransferase</keyword>
<name>A0A7Y9T4R6_9BACT</name>